<dbReference type="PANTHER" id="PTHR11999">
    <property type="entry name" value="GROUP II PYRIDOXAL-5-PHOSPHATE DECARBOXYLASE"/>
    <property type="match status" value="1"/>
</dbReference>
<keyword evidence="8" id="KW-1185">Reference proteome</keyword>
<evidence type="ECO:0000256" key="5">
    <source>
        <dbReference type="ARBA" id="ARBA00023239"/>
    </source>
</evidence>
<comment type="similarity">
    <text evidence="2 6">Belongs to the group II decarboxylase family.</text>
</comment>
<keyword evidence="3" id="KW-0210">Decarboxylase</keyword>
<dbReference type="SUPFAM" id="SSF53383">
    <property type="entry name" value="PLP-dependent transferases"/>
    <property type="match status" value="1"/>
</dbReference>
<dbReference type="InterPro" id="IPR015421">
    <property type="entry name" value="PyrdxlP-dep_Trfase_major"/>
</dbReference>
<organism evidence="7 8">
    <name type="scientific">Actinomadura vinacea</name>
    <dbReference type="NCBI Taxonomy" id="115336"/>
    <lineage>
        <taxon>Bacteria</taxon>
        <taxon>Bacillati</taxon>
        <taxon>Actinomycetota</taxon>
        <taxon>Actinomycetes</taxon>
        <taxon>Streptosporangiales</taxon>
        <taxon>Thermomonosporaceae</taxon>
        <taxon>Actinomadura</taxon>
    </lineage>
</organism>
<dbReference type="InterPro" id="IPR002129">
    <property type="entry name" value="PyrdxlP-dep_de-COase"/>
</dbReference>
<protein>
    <submittedName>
        <fullName evidence="7">Pyridoxal-dependent decarboxylase</fullName>
    </submittedName>
</protein>
<dbReference type="PANTHER" id="PTHR11999:SF70">
    <property type="entry name" value="MIP05841P"/>
    <property type="match status" value="1"/>
</dbReference>
<name>A0ABP5VQZ1_9ACTN</name>
<reference evidence="8" key="1">
    <citation type="journal article" date="2019" name="Int. J. Syst. Evol. Microbiol.">
        <title>The Global Catalogue of Microorganisms (GCM) 10K type strain sequencing project: providing services to taxonomists for standard genome sequencing and annotation.</title>
        <authorList>
            <consortium name="The Broad Institute Genomics Platform"/>
            <consortium name="The Broad Institute Genome Sequencing Center for Infectious Disease"/>
            <person name="Wu L."/>
            <person name="Ma J."/>
        </authorList>
    </citation>
    <scope>NUCLEOTIDE SEQUENCE [LARGE SCALE GENOMIC DNA]</scope>
    <source>
        <strain evidence="8">JCM 3325</strain>
    </source>
</reference>
<comment type="caution">
    <text evidence="7">The sequence shown here is derived from an EMBL/GenBank/DDBJ whole genome shotgun (WGS) entry which is preliminary data.</text>
</comment>
<dbReference type="InterPro" id="IPR015422">
    <property type="entry name" value="PyrdxlP-dep_Trfase_small"/>
</dbReference>
<dbReference type="PRINTS" id="PR00800">
    <property type="entry name" value="YHDCRBOXLASE"/>
</dbReference>
<evidence type="ECO:0000256" key="2">
    <source>
        <dbReference type="ARBA" id="ARBA00009533"/>
    </source>
</evidence>
<evidence type="ECO:0000313" key="7">
    <source>
        <dbReference type="EMBL" id="GAA2408169.1"/>
    </source>
</evidence>
<dbReference type="Proteomes" id="UP001501231">
    <property type="component" value="Unassembled WGS sequence"/>
</dbReference>
<evidence type="ECO:0000256" key="3">
    <source>
        <dbReference type="ARBA" id="ARBA00022793"/>
    </source>
</evidence>
<dbReference type="EMBL" id="BAAARW010000005">
    <property type="protein sequence ID" value="GAA2408169.1"/>
    <property type="molecule type" value="Genomic_DNA"/>
</dbReference>
<dbReference type="Gene3D" id="3.90.1150.10">
    <property type="entry name" value="Aspartate Aminotransferase, domain 1"/>
    <property type="match status" value="1"/>
</dbReference>
<comment type="cofactor">
    <cofactor evidence="1 6">
        <name>pyridoxal 5'-phosphate</name>
        <dbReference type="ChEBI" id="CHEBI:597326"/>
    </cofactor>
</comment>
<dbReference type="InterPro" id="IPR010977">
    <property type="entry name" value="Aromatic_deC"/>
</dbReference>
<evidence type="ECO:0000256" key="1">
    <source>
        <dbReference type="ARBA" id="ARBA00001933"/>
    </source>
</evidence>
<dbReference type="InterPro" id="IPR015424">
    <property type="entry name" value="PyrdxlP-dep_Trfase"/>
</dbReference>
<proteinExistence type="inferred from homology"/>
<dbReference type="Gene3D" id="3.40.640.10">
    <property type="entry name" value="Type I PLP-dependent aspartate aminotransferase-like (Major domain)"/>
    <property type="match status" value="1"/>
</dbReference>
<evidence type="ECO:0000256" key="4">
    <source>
        <dbReference type="ARBA" id="ARBA00022898"/>
    </source>
</evidence>
<keyword evidence="4 6" id="KW-0663">Pyridoxal phosphate</keyword>
<gene>
    <name evidence="7" type="ORF">GCM10010191_15830</name>
</gene>
<evidence type="ECO:0000313" key="8">
    <source>
        <dbReference type="Proteomes" id="UP001501231"/>
    </source>
</evidence>
<dbReference type="Pfam" id="PF00282">
    <property type="entry name" value="Pyridoxal_deC"/>
    <property type="match status" value="1"/>
</dbReference>
<accession>A0ABP5VQZ1</accession>
<sequence>MGLTLVGPGAAFLKETDTRGHVRTMIVTVSLAAMSDPLHEHDRAGAALEAVARAAGPYLDGLADRPVHDRSKDELIAELDGPLPAEGDGGTAAVERLLRVGTEAATHSSGPRFFHFVVGGSTPAAMAGDWTASLLDQVAGLWPASPLSARVETVVLRWLKELFGLPASFGGVLTPSATFAHVTGLACARHWWAGRHGADVASQGLAGLPPMPVLSSGLVHVSTRKALQILGCGRDTLRTFARDDGGQVDLAAMESALAGLDGRPAVIVANLGEVNTGASDPLADLADLAERYGAWLHVDGAFGMFAALSPRTAHLAAGVERADSVTADGHKWLNVPYESGFSFVRDPAALGSAFGAWGAAYLPGAEDPGAERINYNMLGPESSRRARAFPIWATLRAYGRDGYREMVERHLDVAAHLGRLVEEAPDLELLAPPQLCITCFRYRPPGVPEERLDDLNARLGEALLADGRVYAGTSTYRGMTVFRPATLNWRTTEADVELLVEVLRDLGSRL</sequence>
<keyword evidence="5 6" id="KW-0456">Lyase</keyword>
<evidence type="ECO:0000256" key="6">
    <source>
        <dbReference type="RuleBase" id="RU000382"/>
    </source>
</evidence>